<dbReference type="HOGENOM" id="CLU_007207_0_4_6"/>
<comment type="cofactor">
    <cofactor evidence="1">
        <name>Fe cation</name>
        <dbReference type="ChEBI" id="CHEBI:24875"/>
    </cofactor>
</comment>
<dbReference type="PROSITE" id="PS00060">
    <property type="entry name" value="ADH_IRON_2"/>
    <property type="match status" value="1"/>
</dbReference>
<dbReference type="GO" id="GO:1990362">
    <property type="term" value="F:butanol dehydrogenase (NAD+) activity"/>
    <property type="evidence" value="ECO:0007669"/>
    <property type="project" value="InterPro"/>
</dbReference>
<dbReference type="InterPro" id="IPR018211">
    <property type="entry name" value="ADH_Fe_CS"/>
</dbReference>
<evidence type="ECO:0000259" key="4">
    <source>
        <dbReference type="Pfam" id="PF00465"/>
    </source>
</evidence>
<feature type="domain" description="Fe-containing alcohol dehydrogenase-like C-terminal" evidence="5">
    <location>
        <begin position="184"/>
        <end position="367"/>
    </location>
</feature>
<sequence length="382" mass="41437">MNRFTFQNTTRIHFGEGQIAAITKDIPADARVLVTYGGGSIKKNGVYDQVADALKDHTWAEFSGIEPNPKYDTLMKAVTMIQEEGYDYLLAVGGGSVVDGTKFIAAAAEFAGDPWDICQFGATIERALPLGCVLTLPATGSESNTGGVITRGTDKLPFGSELVRPIFAVLDPAVTLTLPERQVANGVIDAFVHIMEQYMTYPVNAKVQDRFAEGLLMTLMEEGPKALNDPKDLDVRANIMWAATLALNGLIGAGVPQDWATHMIGHELTALHGIDHARTLSIVFPAVLKFQRDSKKDKLLQFGERAFGITEGDDNTRIDQTIARIVDFFHEMGVPAALSEADLTADAIDPLVDNLKAHKMGKLGEHRAIGFDESRAILELAV</sequence>
<name>A4BDH1_9GAMM</name>
<dbReference type="Gene3D" id="1.20.1090.10">
    <property type="entry name" value="Dehydroquinate synthase-like - alpha domain"/>
    <property type="match status" value="1"/>
</dbReference>
<evidence type="ECO:0000256" key="3">
    <source>
        <dbReference type="ARBA" id="ARBA00023002"/>
    </source>
</evidence>
<comment type="similarity">
    <text evidence="2">Belongs to the iron-containing alcohol dehydrogenase family.</text>
</comment>
<dbReference type="Proteomes" id="UP000005953">
    <property type="component" value="Unassembled WGS sequence"/>
</dbReference>
<protein>
    <submittedName>
        <fullName evidence="6">Putative iron-containing alcohol dehydrogenase</fullName>
    </submittedName>
</protein>
<dbReference type="STRING" id="314283.MED297_06184"/>
<dbReference type="Gene3D" id="3.40.50.1970">
    <property type="match status" value="1"/>
</dbReference>
<dbReference type="GO" id="GO:0008106">
    <property type="term" value="F:alcohol dehydrogenase (NADP+) activity"/>
    <property type="evidence" value="ECO:0007669"/>
    <property type="project" value="TreeGrafter"/>
</dbReference>
<dbReference type="GO" id="GO:1990002">
    <property type="term" value="F:methylglyoxal reductase (NADPH) (acetol producing) activity"/>
    <property type="evidence" value="ECO:0007669"/>
    <property type="project" value="TreeGrafter"/>
</dbReference>
<feature type="domain" description="Alcohol dehydrogenase iron-type/glycerol dehydrogenase GldA" evidence="4">
    <location>
        <begin position="10"/>
        <end position="172"/>
    </location>
</feature>
<dbReference type="Pfam" id="PF00465">
    <property type="entry name" value="Fe-ADH"/>
    <property type="match status" value="1"/>
</dbReference>
<dbReference type="GO" id="GO:0005829">
    <property type="term" value="C:cytosol"/>
    <property type="evidence" value="ECO:0007669"/>
    <property type="project" value="TreeGrafter"/>
</dbReference>
<dbReference type="RefSeq" id="WP_008048473.1">
    <property type="nucleotide sequence ID" value="NZ_CH724155.1"/>
</dbReference>
<keyword evidence="7" id="KW-1185">Reference proteome</keyword>
<dbReference type="PROSITE" id="PS00913">
    <property type="entry name" value="ADH_IRON_1"/>
    <property type="match status" value="1"/>
</dbReference>
<dbReference type="OrthoDB" id="9815791at2"/>
<dbReference type="InterPro" id="IPR001670">
    <property type="entry name" value="ADH_Fe/GldA"/>
</dbReference>
<evidence type="ECO:0000259" key="5">
    <source>
        <dbReference type="Pfam" id="PF25137"/>
    </source>
</evidence>
<proteinExistence type="inferred from homology"/>
<dbReference type="EMBL" id="AAOE01000007">
    <property type="protein sequence ID" value="EAR09915.1"/>
    <property type="molecule type" value="Genomic_DNA"/>
</dbReference>
<evidence type="ECO:0000256" key="1">
    <source>
        <dbReference type="ARBA" id="ARBA00001962"/>
    </source>
</evidence>
<dbReference type="FunFam" id="3.40.50.1970:FF:000003">
    <property type="entry name" value="Alcohol dehydrogenase, iron-containing"/>
    <property type="match status" value="1"/>
</dbReference>
<reference evidence="6 7" key="1">
    <citation type="submission" date="2006-02" db="EMBL/GenBank/DDBJ databases">
        <authorList>
            <person name="Pinhassi J."/>
            <person name="Pedros-Alio C."/>
            <person name="Ferriera S."/>
            <person name="Johnson J."/>
            <person name="Kravitz S."/>
            <person name="Halpern A."/>
            <person name="Remington K."/>
            <person name="Beeson K."/>
            <person name="Tran B."/>
            <person name="Rogers Y.-H."/>
            <person name="Friedman R."/>
            <person name="Venter J.C."/>
        </authorList>
    </citation>
    <scope>NUCLEOTIDE SEQUENCE [LARGE SCALE GENOMIC DNA]</scope>
    <source>
        <strain evidence="6 7">MED297</strain>
    </source>
</reference>
<accession>A4BDH1</accession>
<dbReference type="InterPro" id="IPR056798">
    <property type="entry name" value="ADH_Fe_C"/>
</dbReference>
<evidence type="ECO:0000256" key="2">
    <source>
        <dbReference type="ARBA" id="ARBA00007358"/>
    </source>
</evidence>
<dbReference type="PANTHER" id="PTHR43633">
    <property type="entry name" value="ALCOHOL DEHYDROGENASE YQHD"/>
    <property type="match status" value="1"/>
</dbReference>
<dbReference type="SUPFAM" id="SSF56796">
    <property type="entry name" value="Dehydroquinate synthase-like"/>
    <property type="match status" value="1"/>
</dbReference>
<organism evidence="6 7">
    <name type="scientific">Reinekea blandensis MED297</name>
    <dbReference type="NCBI Taxonomy" id="314283"/>
    <lineage>
        <taxon>Bacteria</taxon>
        <taxon>Pseudomonadati</taxon>
        <taxon>Pseudomonadota</taxon>
        <taxon>Gammaproteobacteria</taxon>
        <taxon>Oceanospirillales</taxon>
        <taxon>Saccharospirillaceae</taxon>
        <taxon>Reinekea</taxon>
    </lineage>
</organism>
<evidence type="ECO:0000313" key="6">
    <source>
        <dbReference type="EMBL" id="EAR09915.1"/>
    </source>
</evidence>
<dbReference type="PANTHER" id="PTHR43633:SF1">
    <property type="entry name" value="ALCOHOL DEHYDROGENASE YQHD"/>
    <property type="match status" value="1"/>
</dbReference>
<evidence type="ECO:0000313" key="7">
    <source>
        <dbReference type="Proteomes" id="UP000005953"/>
    </source>
</evidence>
<gene>
    <name evidence="6" type="ORF">MED297_06184</name>
</gene>
<dbReference type="GO" id="GO:0046872">
    <property type="term" value="F:metal ion binding"/>
    <property type="evidence" value="ECO:0007669"/>
    <property type="project" value="InterPro"/>
</dbReference>
<keyword evidence="3" id="KW-0560">Oxidoreductase</keyword>
<dbReference type="CDD" id="cd08187">
    <property type="entry name" value="BDH"/>
    <property type="match status" value="1"/>
</dbReference>
<dbReference type="AlphaFoldDB" id="A4BDH1"/>
<comment type="caution">
    <text evidence="6">The sequence shown here is derived from an EMBL/GenBank/DDBJ whole genome shotgun (WGS) entry which is preliminary data.</text>
</comment>
<dbReference type="InterPro" id="IPR044731">
    <property type="entry name" value="BDH-like"/>
</dbReference>
<dbReference type="Pfam" id="PF25137">
    <property type="entry name" value="ADH_Fe_C"/>
    <property type="match status" value="1"/>
</dbReference>